<evidence type="ECO:0000313" key="1">
    <source>
        <dbReference type="EMBL" id="QLF70679.1"/>
    </source>
</evidence>
<sequence length="230" mass="26946">MSARFFSRRYFLFHLMDLWSFSREHLHCRRQDMDARLDLWAEVISERLAGRPYDEVLLVGHSTGGALILDLAYLLTERLRQADRHVDFELLTVGSTSLKVALHPAAVRARERLQTLPAHAGIRWTEFQALTDIINFYKCDPYAAAGLEHQRKDSFPRQFQVRFKHMLEPDAYRRIKRNFFRVHYQFISANSRPYFYDFFMICCGPQRLQDVTVDPNGGESGQITISREVA</sequence>
<dbReference type="Gene3D" id="3.40.50.1820">
    <property type="entry name" value="alpha/beta hydrolase"/>
    <property type="match status" value="1"/>
</dbReference>
<dbReference type="RefSeq" id="WP_171033661.1">
    <property type="nucleotide sequence ID" value="NZ_CP058350.1"/>
</dbReference>
<gene>
    <name evidence="1" type="ORF">FE840_014660</name>
</gene>
<organism evidence="1 2">
    <name type="scientific">Peteryoungia desertarenae</name>
    <dbReference type="NCBI Taxonomy" id="1813451"/>
    <lineage>
        <taxon>Bacteria</taxon>
        <taxon>Pseudomonadati</taxon>
        <taxon>Pseudomonadota</taxon>
        <taxon>Alphaproteobacteria</taxon>
        <taxon>Hyphomicrobiales</taxon>
        <taxon>Rhizobiaceae</taxon>
        <taxon>Peteryoungia</taxon>
    </lineage>
</organism>
<proteinExistence type="predicted"/>
<keyword evidence="2" id="KW-1185">Reference proteome</keyword>
<dbReference type="EMBL" id="CP058350">
    <property type="protein sequence ID" value="QLF70679.1"/>
    <property type="molecule type" value="Genomic_DNA"/>
</dbReference>
<reference evidence="1 2" key="1">
    <citation type="submission" date="2020-06" db="EMBL/GenBank/DDBJ databases">
        <title>Genome sequence of Rhizobium sp strain ADMK78.</title>
        <authorList>
            <person name="Rahi P."/>
        </authorList>
    </citation>
    <scope>NUCLEOTIDE SEQUENCE [LARGE SCALE GENOMIC DNA]</scope>
    <source>
        <strain evidence="1 2">ADMK78</strain>
    </source>
</reference>
<name>A0ABX6QQB1_9HYPH</name>
<evidence type="ECO:0000313" key="2">
    <source>
        <dbReference type="Proteomes" id="UP000308530"/>
    </source>
</evidence>
<dbReference type="Proteomes" id="UP000308530">
    <property type="component" value="Chromosome"/>
</dbReference>
<dbReference type="SUPFAM" id="SSF53474">
    <property type="entry name" value="alpha/beta-Hydrolases"/>
    <property type="match status" value="2"/>
</dbReference>
<dbReference type="InterPro" id="IPR029058">
    <property type="entry name" value="AB_hydrolase_fold"/>
</dbReference>
<accession>A0ABX6QQB1</accession>
<protein>
    <submittedName>
        <fullName evidence="1">Uncharacterized protein</fullName>
    </submittedName>
</protein>